<proteinExistence type="predicted"/>
<evidence type="ECO:0000313" key="2">
    <source>
        <dbReference type="Proteomes" id="UP000492820"/>
    </source>
</evidence>
<dbReference type="WBParaSite" id="EgrG_000951200">
    <property type="protein sequence ID" value="EgrG_000951200"/>
    <property type="gene ID" value="EgrG_000951200"/>
</dbReference>
<dbReference type="EMBL" id="LK028577">
    <property type="protein sequence ID" value="CDS16810.1"/>
    <property type="molecule type" value="Genomic_DNA"/>
</dbReference>
<sequence length="231" mass="23255">MRASANSMSRELAQLASYFQLVFLPDSSGAGGGGGGGGGGECTGLSNARTLLNKAQLAVKQKPNVPNLRESLMELSQFTPTTSISLHHHLHGEGALVPVSASAPASGTSMVVGTALMPTSTTAAVAITTTTTTSVTTVSTTHSRSSGGLIRAGSELHFSSSLSSISYSCTRYSCTCSFAPGICTHPPPPPSVAIAAVDAAAAAASSCPSCSEVFLGGVEHQATKLVIGRQM</sequence>
<reference evidence="3" key="3">
    <citation type="submission" date="2020-10" db="UniProtKB">
        <authorList>
            <consortium name="WormBaseParasite"/>
        </authorList>
    </citation>
    <scope>IDENTIFICATION</scope>
</reference>
<reference evidence="1 2" key="1">
    <citation type="journal article" date="2013" name="Nature">
        <title>The genomes of four tapeworm species reveal adaptations to parasitism.</title>
        <authorList>
            <person name="Tsai I.J."/>
            <person name="Zarowiecki M."/>
            <person name="Holroyd N."/>
            <person name="Garciarrubio A."/>
            <person name="Sanchez-Flores A."/>
            <person name="Brooks K.L."/>
            <person name="Tracey A."/>
            <person name="Bobes R.J."/>
            <person name="Fragoso G."/>
            <person name="Sciutto E."/>
            <person name="Aslett M."/>
            <person name="Beasley H."/>
            <person name="Bennett H.M."/>
            <person name="Cai J."/>
            <person name="Camicia F."/>
            <person name="Clark R."/>
            <person name="Cucher M."/>
            <person name="De Silva N."/>
            <person name="Day T.A."/>
            <person name="Deplazes P."/>
            <person name="Estrada K."/>
            <person name="Fernandez C."/>
            <person name="Holland P.W."/>
            <person name="Hou J."/>
            <person name="Hu S."/>
            <person name="Huckvale T."/>
            <person name="Hung S.S."/>
            <person name="Kamenetzky L."/>
            <person name="Keane J.A."/>
            <person name="Kiss F."/>
            <person name="Koziol U."/>
            <person name="Lambert O."/>
            <person name="Liu K."/>
            <person name="Luo X."/>
            <person name="Luo Y."/>
            <person name="Macchiaroli N."/>
            <person name="Nichol S."/>
            <person name="Paps J."/>
            <person name="Parkinson J."/>
            <person name="Pouchkina-Stantcheva N."/>
            <person name="Riddiford N."/>
            <person name="Rosenzvit M."/>
            <person name="Salinas G."/>
            <person name="Wasmuth J.D."/>
            <person name="Zamanian M."/>
            <person name="Zheng Y."/>
            <person name="Cai X."/>
            <person name="Soberon X."/>
            <person name="Olson P.D."/>
            <person name="Laclette J.P."/>
            <person name="Brehm K."/>
            <person name="Berriman M."/>
            <person name="Garciarrubio A."/>
            <person name="Bobes R.J."/>
            <person name="Fragoso G."/>
            <person name="Sanchez-Flores A."/>
            <person name="Estrada K."/>
            <person name="Cevallos M.A."/>
            <person name="Morett E."/>
            <person name="Gonzalez V."/>
            <person name="Portillo T."/>
            <person name="Ochoa-Leyva A."/>
            <person name="Jose M.V."/>
            <person name="Sciutto E."/>
            <person name="Landa A."/>
            <person name="Jimenez L."/>
            <person name="Valdes V."/>
            <person name="Carrero J.C."/>
            <person name="Larralde C."/>
            <person name="Morales-Montor J."/>
            <person name="Limon-Lason J."/>
            <person name="Soberon X."/>
            <person name="Laclette J.P."/>
        </authorList>
    </citation>
    <scope>NUCLEOTIDE SEQUENCE [LARGE SCALE GENOMIC DNA]</scope>
</reference>
<accession>A0A068W9W8</accession>
<protein>
    <submittedName>
        <fullName evidence="1 3">Uncharacterized protein</fullName>
    </submittedName>
</protein>
<gene>
    <name evidence="1" type="ORF">EgrG_000951200</name>
</gene>
<evidence type="ECO:0000313" key="3">
    <source>
        <dbReference type="WBParaSite" id="EgrG_000951200"/>
    </source>
</evidence>
<dbReference type="AlphaFoldDB" id="A0A068W9W8"/>
<reference evidence="1" key="2">
    <citation type="submission" date="2014-06" db="EMBL/GenBank/DDBJ databases">
        <authorList>
            <person name="Aslett M."/>
        </authorList>
    </citation>
    <scope>NUCLEOTIDE SEQUENCE</scope>
</reference>
<evidence type="ECO:0000313" key="1">
    <source>
        <dbReference type="EMBL" id="CDS16810.1"/>
    </source>
</evidence>
<dbReference type="Proteomes" id="UP000492820">
    <property type="component" value="Unassembled WGS sequence"/>
</dbReference>
<organism evidence="1">
    <name type="scientific">Echinococcus granulosus</name>
    <name type="common">Hydatid tapeworm</name>
    <dbReference type="NCBI Taxonomy" id="6210"/>
    <lineage>
        <taxon>Eukaryota</taxon>
        <taxon>Metazoa</taxon>
        <taxon>Spiralia</taxon>
        <taxon>Lophotrochozoa</taxon>
        <taxon>Platyhelminthes</taxon>
        <taxon>Cestoda</taxon>
        <taxon>Eucestoda</taxon>
        <taxon>Cyclophyllidea</taxon>
        <taxon>Taeniidae</taxon>
        <taxon>Echinococcus</taxon>
        <taxon>Echinococcus granulosus group</taxon>
    </lineage>
</organism>
<name>A0A068W9W8_ECHGR</name>